<comment type="caution">
    <text evidence="2">The sequence shown here is derived from an EMBL/GenBank/DDBJ whole genome shotgun (WGS) entry which is preliminary data.</text>
</comment>
<protein>
    <submittedName>
        <fullName evidence="2">Uncharacterized protein</fullName>
    </submittedName>
</protein>
<proteinExistence type="predicted"/>
<dbReference type="EMBL" id="QKKF02016774">
    <property type="protein sequence ID" value="RZF41328.1"/>
    <property type="molecule type" value="Genomic_DNA"/>
</dbReference>
<feature type="compositionally biased region" description="Basic and acidic residues" evidence="1">
    <location>
        <begin position="60"/>
        <end position="73"/>
    </location>
</feature>
<reference evidence="2 3" key="1">
    <citation type="journal article" date="2017" name="Gigascience">
        <title>Genome sequence of the small brown planthopper, Laodelphax striatellus.</title>
        <authorList>
            <person name="Zhu J."/>
            <person name="Jiang F."/>
            <person name="Wang X."/>
            <person name="Yang P."/>
            <person name="Bao Y."/>
            <person name="Zhao W."/>
            <person name="Wang W."/>
            <person name="Lu H."/>
            <person name="Wang Q."/>
            <person name="Cui N."/>
            <person name="Li J."/>
            <person name="Chen X."/>
            <person name="Luo L."/>
            <person name="Yu J."/>
            <person name="Kang L."/>
            <person name="Cui F."/>
        </authorList>
    </citation>
    <scope>NUCLEOTIDE SEQUENCE [LARGE SCALE GENOMIC DNA]</scope>
    <source>
        <strain evidence="2">Lst14</strain>
    </source>
</reference>
<evidence type="ECO:0000256" key="1">
    <source>
        <dbReference type="SAM" id="MobiDB-lite"/>
    </source>
</evidence>
<feature type="region of interest" description="Disordered" evidence="1">
    <location>
        <begin position="1"/>
        <end position="85"/>
    </location>
</feature>
<evidence type="ECO:0000313" key="2">
    <source>
        <dbReference type="EMBL" id="RZF41328.1"/>
    </source>
</evidence>
<keyword evidence="3" id="KW-1185">Reference proteome</keyword>
<dbReference type="InParanoid" id="A0A482X771"/>
<dbReference type="Proteomes" id="UP000291343">
    <property type="component" value="Unassembled WGS sequence"/>
</dbReference>
<evidence type="ECO:0000313" key="3">
    <source>
        <dbReference type="Proteomes" id="UP000291343"/>
    </source>
</evidence>
<gene>
    <name evidence="2" type="ORF">LSTR_LSTR000042</name>
</gene>
<feature type="compositionally biased region" description="Low complexity" evidence="1">
    <location>
        <begin position="191"/>
        <end position="201"/>
    </location>
</feature>
<name>A0A482X771_LAOST</name>
<accession>A0A482X771</accession>
<dbReference type="OrthoDB" id="10521491at2759"/>
<sequence length="253" mass="28220">MAYDDISNTEQKEQIAQNTIDSQSDTDSMEYYESDSYVPSSESSDDDGDGEVTSINLKRLSSESPKKHNDRPITMDNDEDNFPNTTCDADSVIEMNINPNNESETVVNVENASDRADNDITGPEEQITDKFVKLLRIEAFATHCQITSTSVGSAMSWFNFICLDEGQPSQIDSSVFEENHSINLETPAPPSEASDPAPTTASRRRKQQDGPADKLLKLKKEFLKEEHLTLQCSHGAQSCSRHTDTYAVKSWQH</sequence>
<feature type="compositionally biased region" description="Polar residues" evidence="1">
    <location>
        <begin position="1"/>
        <end position="26"/>
    </location>
</feature>
<dbReference type="AlphaFoldDB" id="A0A482X771"/>
<feature type="region of interest" description="Disordered" evidence="1">
    <location>
        <begin position="183"/>
        <end position="212"/>
    </location>
</feature>
<organism evidence="2 3">
    <name type="scientific">Laodelphax striatellus</name>
    <name type="common">Small brown planthopper</name>
    <name type="synonym">Delphax striatella</name>
    <dbReference type="NCBI Taxonomy" id="195883"/>
    <lineage>
        <taxon>Eukaryota</taxon>
        <taxon>Metazoa</taxon>
        <taxon>Ecdysozoa</taxon>
        <taxon>Arthropoda</taxon>
        <taxon>Hexapoda</taxon>
        <taxon>Insecta</taxon>
        <taxon>Pterygota</taxon>
        <taxon>Neoptera</taxon>
        <taxon>Paraneoptera</taxon>
        <taxon>Hemiptera</taxon>
        <taxon>Auchenorrhyncha</taxon>
        <taxon>Fulgoroidea</taxon>
        <taxon>Delphacidae</taxon>
        <taxon>Criomorphinae</taxon>
        <taxon>Laodelphax</taxon>
    </lineage>
</organism>